<dbReference type="CDD" id="cd00075">
    <property type="entry name" value="HATPase"/>
    <property type="match status" value="1"/>
</dbReference>
<dbReference type="AlphaFoldDB" id="A0A1G6Q6I8"/>
<dbReference type="OrthoDB" id="9806995at2"/>
<proteinExistence type="predicted"/>
<dbReference type="Pfam" id="PF02518">
    <property type="entry name" value="HATPase_c"/>
    <property type="match status" value="1"/>
</dbReference>
<dbReference type="PANTHER" id="PTHR43065:SF42">
    <property type="entry name" value="TWO-COMPONENT SENSOR PPRA"/>
    <property type="match status" value="1"/>
</dbReference>
<evidence type="ECO:0000313" key="5">
    <source>
        <dbReference type="EMBL" id="SDC87534.1"/>
    </source>
</evidence>
<dbReference type="InterPro" id="IPR036890">
    <property type="entry name" value="HATPase_C_sf"/>
</dbReference>
<evidence type="ECO:0000256" key="2">
    <source>
        <dbReference type="ARBA" id="ARBA00012438"/>
    </source>
</evidence>
<dbReference type="STRING" id="686796.SAMN04488104_100852"/>
<evidence type="ECO:0000256" key="3">
    <source>
        <dbReference type="ARBA" id="ARBA00022553"/>
    </source>
</evidence>
<keyword evidence="5" id="KW-0418">Kinase</keyword>
<dbReference type="EMBL" id="FNAC01000008">
    <property type="protein sequence ID" value="SDC87534.1"/>
    <property type="molecule type" value="Genomic_DNA"/>
</dbReference>
<dbReference type="InterPro" id="IPR004358">
    <property type="entry name" value="Sig_transdc_His_kin-like_C"/>
</dbReference>
<dbReference type="InterPro" id="IPR003594">
    <property type="entry name" value="HATPase_dom"/>
</dbReference>
<gene>
    <name evidence="5" type="ORF">SAMN04488104_100852</name>
</gene>
<sequence length="547" mass="61757">MNTNIQAILDLISNPDKFTEEELAQISRMAKAIERDISIVEFKLDRSEKMRRTTSILLEETIEELDKKRQAVEKLALISSRQASLERIRAEIASMRKAEDLEEISPLIWEELNNMQVPFIRCGVFILDEEKQVVHIFLNTPTQESIAVLHIPLEGTALTKAVHQAWKNQEVYTENWKEEDFNLWVQTLAKKGLINSTETYQAGDAPVNLELHFIPFKQGMLYIGNTEKLSPENLELSRSLADNFSVAYDRYEDFTKLEVAKKNVEIALKNLRTTQDQLVQQEKLASLGQLTAGIAHEIKNPLNFVNNFSELSMELVSEIKEELSTAKLSRAGTQDSELIDDIVDMLESIDSNLKKIHRHGTRANEIVSSMLQHSRGGSGEMLPTDLNELLSEFTKLAFHGMRAGKEPIELDLQLDLDPNLPMVKLIKEDFSRVIINLCNNSFDAMRGKIRTKSKKSGAYQPQLIIRTKATKKHIRIEIADNGPGIPDEIKDKILQPFFTTKKGTEGTGLGLSITHDIVKAHGGEILIDTSLGKGTVFTIQLEKDQVS</sequence>
<keyword evidence="5" id="KW-0808">Transferase</keyword>
<evidence type="ECO:0000313" key="6">
    <source>
        <dbReference type="Proteomes" id="UP000199060"/>
    </source>
</evidence>
<organism evidence="5 6">
    <name type="scientific">Algoriphagus faecimaris</name>
    <dbReference type="NCBI Taxonomy" id="686796"/>
    <lineage>
        <taxon>Bacteria</taxon>
        <taxon>Pseudomonadati</taxon>
        <taxon>Bacteroidota</taxon>
        <taxon>Cytophagia</taxon>
        <taxon>Cytophagales</taxon>
        <taxon>Cyclobacteriaceae</taxon>
        <taxon>Algoriphagus</taxon>
    </lineage>
</organism>
<dbReference type="Gene3D" id="3.30.565.10">
    <property type="entry name" value="Histidine kinase-like ATPase, C-terminal domain"/>
    <property type="match status" value="1"/>
</dbReference>
<dbReference type="CDD" id="cd00082">
    <property type="entry name" value="HisKA"/>
    <property type="match status" value="1"/>
</dbReference>
<dbReference type="SMART" id="SM00387">
    <property type="entry name" value="HATPase_c"/>
    <property type="match status" value="1"/>
</dbReference>
<dbReference type="SUPFAM" id="SSF55874">
    <property type="entry name" value="ATPase domain of HSP90 chaperone/DNA topoisomerase II/histidine kinase"/>
    <property type="match status" value="1"/>
</dbReference>
<dbReference type="EC" id="2.7.13.3" evidence="2"/>
<comment type="catalytic activity">
    <reaction evidence="1">
        <text>ATP + protein L-histidine = ADP + protein N-phospho-L-histidine.</text>
        <dbReference type="EC" id="2.7.13.3"/>
    </reaction>
</comment>
<keyword evidence="3" id="KW-0597">Phosphoprotein</keyword>
<protein>
    <recommendedName>
        <fullName evidence="2">histidine kinase</fullName>
        <ecNumber evidence="2">2.7.13.3</ecNumber>
    </recommendedName>
</protein>
<dbReference type="InterPro" id="IPR005467">
    <property type="entry name" value="His_kinase_dom"/>
</dbReference>
<accession>A0A1G6Q6I8</accession>
<evidence type="ECO:0000259" key="4">
    <source>
        <dbReference type="PROSITE" id="PS50109"/>
    </source>
</evidence>
<keyword evidence="6" id="KW-1185">Reference proteome</keyword>
<dbReference type="PRINTS" id="PR00344">
    <property type="entry name" value="BCTRLSENSOR"/>
</dbReference>
<dbReference type="PROSITE" id="PS50109">
    <property type="entry name" value="HIS_KIN"/>
    <property type="match status" value="1"/>
</dbReference>
<dbReference type="PANTHER" id="PTHR43065">
    <property type="entry name" value="SENSOR HISTIDINE KINASE"/>
    <property type="match status" value="1"/>
</dbReference>
<dbReference type="GO" id="GO:0000155">
    <property type="term" value="F:phosphorelay sensor kinase activity"/>
    <property type="evidence" value="ECO:0007669"/>
    <property type="project" value="InterPro"/>
</dbReference>
<dbReference type="InterPro" id="IPR036097">
    <property type="entry name" value="HisK_dim/P_sf"/>
</dbReference>
<evidence type="ECO:0000256" key="1">
    <source>
        <dbReference type="ARBA" id="ARBA00000085"/>
    </source>
</evidence>
<dbReference type="SMART" id="SM00388">
    <property type="entry name" value="HisKA"/>
    <property type="match status" value="1"/>
</dbReference>
<reference evidence="6" key="1">
    <citation type="submission" date="2016-10" db="EMBL/GenBank/DDBJ databases">
        <authorList>
            <person name="Varghese N."/>
            <person name="Submissions S."/>
        </authorList>
    </citation>
    <scope>NUCLEOTIDE SEQUENCE [LARGE SCALE GENOMIC DNA]</scope>
    <source>
        <strain evidence="6">DSM 23095</strain>
    </source>
</reference>
<dbReference type="Gene3D" id="1.10.287.130">
    <property type="match status" value="1"/>
</dbReference>
<name>A0A1G6Q6I8_9BACT</name>
<feature type="domain" description="Histidine kinase" evidence="4">
    <location>
        <begin position="293"/>
        <end position="545"/>
    </location>
</feature>
<dbReference type="InterPro" id="IPR003661">
    <property type="entry name" value="HisK_dim/P_dom"/>
</dbReference>
<dbReference type="SUPFAM" id="SSF47384">
    <property type="entry name" value="Homodimeric domain of signal transducing histidine kinase"/>
    <property type="match status" value="1"/>
</dbReference>
<dbReference type="Pfam" id="PF00512">
    <property type="entry name" value="HisKA"/>
    <property type="match status" value="1"/>
</dbReference>
<dbReference type="RefSeq" id="WP_087938396.1">
    <property type="nucleotide sequence ID" value="NZ_FNAC01000008.1"/>
</dbReference>
<dbReference type="Proteomes" id="UP000199060">
    <property type="component" value="Unassembled WGS sequence"/>
</dbReference>